<evidence type="ECO:0000313" key="1">
    <source>
        <dbReference type="EMBL" id="KYQ47643.1"/>
    </source>
</evidence>
<keyword evidence="2" id="KW-1185">Reference proteome</keyword>
<dbReference type="AlphaFoldDB" id="A0A151WIG1"/>
<evidence type="ECO:0000313" key="2">
    <source>
        <dbReference type="Proteomes" id="UP000075809"/>
    </source>
</evidence>
<proteinExistence type="predicted"/>
<sequence length="121" mass="14191">MRMNANDPTIIIIHDDVIIYILGNIVEKINGTERTGMEGVQKIYREVEISMEMDLHSPFLKHEDDYKFYIVRKWVLHLFRRQMSGLSNCSAETLFKNDYFGSVISLTKRNQENDGFSLLDE</sequence>
<dbReference type="Proteomes" id="UP000075809">
    <property type="component" value="Unassembled WGS sequence"/>
</dbReference>
<organism evidence="1 2">
    <name type="scientific">Mycetomoellerius zeteki</name>
    <dbReference type="NCBI Taxonomy" id="64791"/>
    <lineage>
        <taxon>Eukaryota</taxon>
        <taxon>Metazoa</taxon>
        <taxon>Ecdysozoa</taxon>
        <taxon>Arthropoda</taxon>
        <taxon>Hexapoda</taxon>
        <taxon>Insecta</taxon>
        <taxon>Pterygota</taxon>
        <taxon>Neoptera</taxon>
        <taxon>Endopterygota</taxon>
        <taxon>Hymenoptera</taxon>
        <taxon>Apocrita</taxon>
        <taxon>Aculeata</taxon>
        <taxon>Formicoidea</taxon>
        <taxon>Formicidae</taxon>
        <taxon>Myrmicinae</taxon>
        <taxon>Mycetomoellerius</taxon>
    </lineage>
</organism>
<gene>
    <name evidence="1" type="ORF">ALC60_13399</name>
</gene>
<accession>A0A151WIG1</accession>
<reference evidence="1 2" key="1">
    <citation type="submission" date="2015-09" db="EMBL/GenBank/DDBJ databases">
        <title>Trachymyrmex zeteki WGS genome.</title>
        <authorList>
            <person name="Nygaard S."/>
            <person name="Hu H."/>
            <person name="Boomsma J."/>
            <person name="Zhang G."/>
        </authorList>
    </citation>
    <scope>NUCLEOTIDE SEQUENCE [LARGE SCALE GENOMIC DNA]</scope>
    <source>
        <strain evidence="1">Tzet28-1</strain>
        <tissue evidence="1">Whole body</tissue>
    </source>
</reference>
<dbReference type="EMBL" id="KQ983089">
    <property type="protein sequence ID" value="KYQ47643.1"/>
    <property type="molecule type" value="Genomic_DNA"/>
</dbReference>
<protein>
    <submittedName>
        <fullName evidence="1">Uncharacterized protein</fullName>
    </submittedName>
</protein>
<name>A0A151WIG1_9HYME</name>